<keyword evidence="2" id="KW-1185">Reference proteome</keyword>
<reference evidence="1 2" key="1">
    <citation type="submission" date="2018-12" db="EMBL/GenBank/DDBJ databases">
        <title>three novel Halomonas strain isolated from plants.</title>
        <authorList>
            <person name="Sun C."/>
        </authorList>
    </citation>
    <scope>NUCLEOTIDE SEQUENCE [LARGE SCALE GENOMIC DNA]</scope>
    <source>
        <strain evidence="1 2">RC</strain>
    </source>
</reference>
<comment type="caution">
    <text evidence="1">The sequence shown here is derived from an EMBL/GenBank/DDBJ whole genome shotgun (WGS) entry which is preliminary data.</text>
</comment>
<accession>A0A433L8B4</accession>
<proteinExistence type="predicted"/>
<dbReference type="Proteomes" id="UP000286912">
    <property type="component" value="Unassembled WGS sequence"/>
</dbReference>
<protein>
    <submittedName>
        <fullName evidence="1">Uncharacterized protein</fullName>
    </submittedName>
</protein>
<evidence type="ECO:0000313" key="2">
    <source>
        <dbReference type="Proteomes" id="UP000286912"/>
    </source>
</evidence>
<sequence length="120" mass="13317">MIYGAYGYTGELVVQEAVRHEQWPVNLALKPPVSVWITGADHPAQLKAALPDASHLALGFDSRSGFSLGYRENLSRKLIKACIAKTVKGLDKSARANTMKLVLFVENRIGCYSRIYFKFA</sequence>
<dbReference type="RefSeq" id="WP_126982088.1">
    <property type="nucleotide sequence ID" value="NZ_RZHD01000010.1"/>
</dbReference>
<dbReference type="AlphaFoldDB" id="A0A433L8B4"/>
<name>A0A433L8B4_9GAMM</name>
<dbReference type="OrthoDB" id="4420885at2"/>
<organism evidence="1 2">
    <name type="scientific">Vreelandella populi</name>
    <dbReference type="NCBI Taxonomy" id="2498858"/>
    <lineage>
        <taxon>Bacteria</taxon>
        <taxon>Pseudomonadati</taxon>
        <taxon>Pseudomonadota</taxon>
        <taxon>Gammaproteobacteria</taxon>
        <taxon>Oceanospirillales</taxon>
        <taxon>Halomonadaceae</taxon>
        <taxon>Vreelandella</taxon>
    </lineage>
</organism>
<dbReference type="EMBL" id="RZHD01000010">
    <property type="protein sequence ID" value="RUR43606.1"/>
    <property type="molecule type" value="Genomic_DNA"/>
</dbReference>
<gene>
    <name evidence="1" type="ORF">ELY37_18155</name>
</gene>
<evidence type="ECO:0000313" key="1">
    <source>
        <dbReference type="EMBL" id="RUR43606.1"/>
    </source>
</evidence>